<comment type="caution">
    <text evidence="11">The sequence shown here is derived from an EMBL/GenBank/DDBJ whole genome shotgun (WGS) entry which is preliminary data.</text>
</comment>
<proteinExistence type="inferred from homology"/>
<dbReference type="InterPro" id="IPR007387">
    <property type="entry name" value="TRAP_DctQ"/>
</dbReference>
<keyword evidence="5 9" id="KW-0812">Transmembrane</keyword>
<keyword evidence="12" id="KW-1185">Reference proteome</keyword>
<reference evidence="11" key="1">
    <citation type="submission" date="2022-05" db="EMBL/GenBank/DDBJ databases">
        <title>Comparative Genomics of Spacecraft Associated Microbes.</title>
        <authorList>
            <person name="Tran M.T."/>
            <person name="Wright A."/>
            <person name="Seuylemezian A."/>
            <person name="Eisen J."/>
            <person name="Coil D."/>
        </authorList>
    </citation>
    <scope>NUCLEOTIDE SEQUENCE</scope>
    <source>
        <strain evidence="11">214.1.1</strain>
    </source>
</reference>
<dbReference type="RefSeq" id="WP_251223537.1">
    <property type="nucleotide sequence ID" value="NZ_JAMBOL010000009.1"/>
</dbReference>
<dbReference type="EMBL" id="JAMBOL010000009">
    <property type="protein sequence ID" value="MCM3714773.1"/>
    <property type="molecule type" value="Genomic_DNA"/>
</dbReference>
<evidence type="ECO:0000256" key="8">
    <source>
        <dbReference type="ARBA" id="ARBA00038436"/>
    </source>
</evidence>
<evidence type="ECO:0000259" key="10">
    <source>
        <dbReference type="Pfam" id="PF04290"/>
    </source>
</evidence>
<gene>
    <name evidence="11" type="ORF">M3202_11855</name>
</gene>
<feature type="transmembrane region" description="Helical" evidence="9">
    <location>
        <begin position="12"/>
        <end position="35"/>
    </location>
</feature>
<keyword evidence="4" id="KW-0997">Cell inner membrane</keyword>
<accession>A0A9X2IQP6</accession>
<dbReference type="PANTHER" id="PTHR35011:SF5">
    <property type="entry name" value="SIALIC ACID TRAP TRANSPORTER SMALL PERMEASE PROTEIN SIAQ"/>
    <property type="match status" value="1"/>
</dbReference>
<evidence type="ECO:0000256" key="1">
    <source>
        <dbReference type="ARBA" id="ARBA00004429"/>
    </source>
</evidence>
<dbReference type="GO" id="GO:0015740">
    <property type="term" value="P:C4-dicarboxylate transport"/>
    <property type="evidence" value="ECO:0007669"/>
    <property type="project" value="TreeGrafter"/>
</dbReference>
<sequence length="159" mass="17875">MKKLAEIIDKGLFLLIGISFLTLFLLNVANIFLRTFTSTSLLWVVDFSQLLVVWIVGFGAVIALHRKEHLLIGFIKEKFPRNIELSIELVTRVLLLIFYGVLVVTGIEVAQVRMNIAYVTLGWPTGLAYWSMPVTGSLMILFAILSLTNVWSGFKKTAN</sequence>
<organism evidence="11 12">
    <name type="scientific">Halalkalibacter oceani</name>
    <dbReference type="NCBI Taxonomy" id="1653776"/>
    <lineage>
        <taxon>Bacteria</taxon>
        <taxon>Bacillati</taxon>
        <taxon>Bacillota</taxon>
        <taxon>Bacilli</taxon>
        <taxon>Bacillales</taxon>
        <taxon>Bacillaceae</taxon>
        <taxon>Halalkalibacter</taxon>
    </lineage>
</organism>
<keyword evidence="3" id="KW-1003">Cell membrane</keyword>
<evidence type="ECO:0000256" key="3">
    <source>
        <dbReference type="ARBA" id="ARBA00022475"/>
    </source>
</evidence>
<name>A0A9X2IQP6_9BACI</name>
<evidence type="ECO:0000256" key="7">
    <source>
        <dbReference type="ARBA" id="ARBA00023136"/>
    </source>
</evidence>
<evidence type="ECO:0000313" key="12">
    <source>
        <dbReference type="Proteomes" id="UP001139179"/>
    </source>
</evidence>
<dbReference type="Proteomes" id="UP001139179">
    <property type="component" value="Unassembled WGS sequence"/>
</dbReference>
<evidence type="ECO:0000256" key="5">
    <source>
        <dbReference type="ARBA" id="ARBA00022692"/>
    </source>
</evidence>
<keyword evidence="2" id="KW-0813">Transport</keyword>
<feature type="transmembrane region" description="Helical" evidence="9">
    <location>
        <begin position="85"/>
        <end position="107"/>
    </location>
</feature>
<feature type="transmembrane region" description="Helical" evidence="9">
    <location>
        <begin position="41"/>
        <end position="64"/>
    </location>
</feature>
<keyword evidence="7 9" id="KW-0472">Membrane</keyword>
<dbReference type="Pfam" id="PF04290">
    <property type="entry name" value="DctQ"/>
    <property type="match status" value="1"/>
</dbReference>
<evidence type="ECO:0000256" key="4">
    <source>
        <dbReference type="ARBA" id="ARBA00022519"/>
    </source>
</evidence>
<protein>
    <submittedName>
        <fullName evidence="11">TRAP transporter small permease</fullName>
    </submittedName>
</protein>
<evidence type="ECO:0000256" key="6">
    <source>
        <dbReference type="ARBA" id="ARBA00022989"/>
    </source>
</evidence>
<evidence type="ECO:0000256" key="9">
    <source>
        <dbReference type="SAM" id="Phobius"/>
    </source>
</evidence>
<dbReference type="InterPro" id="IPR055348">
    <property type="entry name" value="DctQ"/>
</dbReference>
<dbReference type="GO" id="GO:0022857">
    <property type="term" value="F:transmembrane transporter activity"/>
    <property type="evidence" value="ECO:0007669"/>
    <property type="project" value="TreeGrafter"/>
</dbReference>
<dbReference type="GO" id="GO:0005886">
    <property type="term" value="C:plasma membrane"/>
    <property type="evidence" value="ECO:0007669"/>
    <property type="project" value="UniProtKB-SubCell"/>
</dbReference>
<feature type="transmembrane region" description="Helical" evidence="9">
    <location>
        <begin position="127"/>
        <end position="151"/>
    </location>
</feature>
<dbReference type="AlphaFoldDB" id="A0A9X2IQP6"/>
<comment type="subcellular location">
    <subcellularLocation>
        <location evidence="1">Cell inner membrane</location>
        <topology evidence="1">Multi-pass membrane protein</topology>
    </subcellularLocation>
</comment>
<evidence type="ECO:0000256" key="2">
    <source>
        <dbReference type="ARBA" id="ARBA00022448"/>
    </source>
</evidence>
<comment type="similarity">
    <text evidence="8">Belongs to the TRAP transporter small permease family.</text>
</comment>
<feature type="domain" description="Tripartite ATP-independent periplasmic transporters DctQ component" evidence="10">
    <location>
        <begin position="24"/>
        <end position="151"/>
    </location>
</feature>
<dbReference type="PANTHER" id="PTHR35011">
    <property type="entry name" value="2,3-DIKETO-L-GULONATE TRAP TRANSPORTER SMALL PERMEASE PROTEIN YIAM"/>
    <property type="match status" value="1"/>
</dbReference>
<evidence type="ECO:0000313" key="11">
    <source>
        <dbReference type="EMBL" id="MCM3714773.1"/>
    </source>
</evidence>
<keyword evidence="6 9" id="KW-1133">Transmembrane helix</keyword>